<evidence type="ECO:0000313" key="2">
    <source>
        <dbReference type="Proteomes" id="UP000826195"/>
    </source>
</evidence>
<comment type="caution">
    <text evidence="1">The sequence shown here is derived from an EMBL/GenBank/DDBJ whole genome shotgun (WGS) entry which is preliminary data.</text>
</comment>
<dbReference type="AlphaFoldDB" id="A0AAV7I657"/>
<protein>
    <submittedName>
        <fullName evidence="1">Uncharacterized protein</fullName>
    </submittedName>
</protein>
<dbReference type="EMBL" id="JAHXZJ010002237">
    <property type="protein sequence ID" value="KAH0546307.1"/>
    <property type="molecule type" value="Genomic_DNA"/>
</dbReference>
<name>A0AAV7I657_COTGL</name>
<reference evidence="1 2" key="1">
    <citation type="journal article" date="2021" name="J. Hered.">
        <title>A chromosome-level genome assembly of the parasitoid wasp, Cotesia glomerata (Hymenoptera: Braconidae).</title>
        <authorList>
            <person name="Pinto B.J."/>
            <person name="Weis J.J."/>
            <person name="Gamble T."/>
            <person name="Ode P.J."/>
            <person name="Paul R."/>
            <person name="Zaspel J.M."/>
        </authorList>
    </citation>
    <scope>NUCLEOTIDE SEQUENCE [LARGE SCALE GENOMIC DNA]</scope>
    <source>
        <strain evidence="1">CgM1</strain>
    </source>
</reference>
<accession>A0AAV7I657</accession>
<gene>
    <name evidence="1" type="ORF">KQX54_008200</name>
</gene>
<keyword evidence="2" id="KW-1185">Reference proteome</keyword>
<proteinExistence type="predicted"/>
<organism evidence="1 2">
    <name type="scientific">Cotesia glomerata</name>
    <name type="common">Lepidopteran parasitic wasp</name>
    <name type="synonym">Apanteles glomeratus</name>
    <dbReference type="NCBI Taxonomy" id="32391"/>
    <lineage>
        <taxon>Eukaryota</taxon>
        <taxon>Metazoa</taxon>
        <taxon>Ecdysozoa</taxon>
        <taxon>Arthropoda</taxon>
        <taxon>Hexapoda</taxon>
        <taxon>Insecta</taxon>
        <taxon>Pterygota</taxon>
        <taxon>Neoptera</taxon>
        <taxon>Endopterygota</taxon>
        <taxon>Hymenoptera</taxon>
        <taxon>Apocrita</taxon>
        <taxon>Ichneumonoidea</taxon>
        <taxon>Braconidae</taxon>
        <taxon>Microgastrinae</taxon>
        <taxon>Cotesia</taxon>
    </lineage>
</organism>
<evidence type="ECO:0000313" key="1">
    <source>
        <dbReference type="EMBL" id="KAH0546307.1"/>
    </source>
</evidence>
<sequence length="271" mass="31935">MDNPGSDSGVSNFSTFIKGKSNLPNCEVTKRYVEVDGEIISVDDEFTSKEDQKLNLENNDKSFIYNDKIHDNNNYNKTFPLPSTSKQYMENKVYQGGDINHVKDDMKGVRAALLKKGRKQLVRKPQLMPQRTDDEDYDQLHQRILKLIEKEKKLYNVKEPEPLYWCLMGSDYSYFTDILLEAVSKDLNNFSLMKERAQDAEAIKIKIRIDKAQELLLMLYDCYSLIHHRLREFQKQHSHSRFYSSHLRITNLDYETKLELIEKQIEDLNHL</sequence>
<dbReference type="Proteomes" id="UP000826195">
    <property type="component" value="Unassembled WGS sequence"/>
</dbReference>